<feature type="compositionally biased region" description="Polar residues" evidence="1">
    <location>
        <begin position="107"/>
        <end position="116"/>
    </location>
</feature>
<proteinExistence type="predicted"/>
<feature type="compositionally biased region" description="Basic and acidic residues" evidence="1">
    <location>
        <begin position="68"/>
        <end position="78"/>
    </location>
</feature>
<accession>A0AAW0BUA2</accession>
<dbReference type="Proteomes" id="UP001383192">
    <property type="component" value="Unassembled WGS sequence"/>
</dbReference>
<protein>
    <submittedName>
        <fullName evidence="2">Uncharacterized protein</fullName>
    </submittedName>
</protein>
<sequence>MSTRCLAGSGNTIEPRVVARTEGLSGPLAAGADELGVPRSIVVSPDPAPDHPMQANEDPARVPSASEEQGKRIRKDPEEQATVGIGGTADPNSLQDQGRRRDEGRGSTTMNDPNHL</sequence>
<gene>
    <name evidence="2" type="ORF">VNI00_014235</name>
</gene>
<dbReference type="EMBL" id="JAYKXP010000078">
    <property type="protein sequence ID" value="KAK7030313.1"/>
    <property type="molecule type" value="Genomic_DNA"/>
</dbReference>
<evidence type="ECO:0000256" key="1">
    <source>
        <dbReference type="SAM" id="MobiDB-lite"/>
    </source>
</evidence>
<dbReference type="AlphaFoldDB" id="A0AAW0BUA2"/>
<name>A0AAW0BUA2_9AGAR</name>
<organism evidence="2 3">
    <name type="scientific">Paramarasmius palmivorus</name>
    <dbReference type="NCBI Taxonomy" id="297713"/>
    <lineage>
        <taxon>Eukaryota</taxon>
        <taxon>Fungi</taxon>
        <taxon>Dikarya</taxon>
        <taxon>Basidiomycota</taxon>
        <taxon>Agaricomycotina</taxon>
        <taxon>Agaricomycetes</taxon>
        <taxon>Agaricomycetidae</taxon>
        <taxon>Agaricales</taxon>
        <taxon>Marasmiineae</taxon>
        <taxon>Marasmiaceae</taxon>
        <taxon>Paramarasmius</taxon>
    </lineage>
</organism>
<feature type="region of interest" description="Disordered" evidence="1">
    <location>
        <begin position="25"/>
        <end position="116"/>
    </location>
</feature>
<feature type="non-terminal residue" evidence="2">
    <location>
        <position position="116"/>
    </location>
</feature>
<evidence type="ECO:0000313" key="2">
    <source>
        <dbReference type="EMBL" id="KAK7030313.1"/>
    </source>
</evidence>
<comment type="caution">
    <text evidence="2">The sequence shown here is derived from an EMBL/GenBank/DDBJ whole genome shotgun (WGS) entry which is preliminary data.</text>
</comment>
<reference evidence="2 3" key="1">
    <citation type="submission" date="2024-01" db="EMBL/GenBank/DDBJ databases">
        <title>A draft genome for a cacao thread blight-causing isolate of Paramarasmius palmivorus.</title>
        <authorList>
            <person name="Baruah I.K."/>
            <person name="Bukari Y."/>
            <person name="Amoako-Attah I."/>
            <person name="Meinhardt L.W."/>
            <person name="Bailey B.A."/>
            <person name="Cohen S.P."/>
        </authorList>
    </citation>
    <scope>NUCLEOTIDE SEQUENCE [LARGE SCALE GENOMIC DNA]</scope>
    <source>
        <strain evidence="2 3">GH-12</strain>
    </source>
</reference>
<keyword evidence="3" id="KW-1185">Reference proteome</keyword>
<evidence type="ECO:0000313" key="3">
    <source>
        <dbReference type="Proteomes" id="UP001383192"/>
    </source>
</evidence>